<dbReference type="Pfam" id="PF07463">
    <property type="entry name" value="NUMOD4"/>
    <property type="match status" value="1"/>
</dbReference>
<dbReference type="Pfam" id="PF13392">
    <property type="entry name" value="HNH_3"/>
    <property type="match status" value="1"/>
</dbReference>
<feature type="domain" description="HNH nuclease" evidence="1">
    <location>
        <begin position="60"/>
        <end position="108"/>
    </location>
</feature>
<dbReference type="Proteomes" id="UP000192721">
    <property type="component" value="Unassembled WGS sequence"/>
</dbReference>
<evidence type="ECO:0000313" key="2">
    <source>
        <dbReference type="EMBL" id="OQS42318.1"/>
    </source>
</evidence>
<dbReference type="InterPro" id="IPR044925">
    <property type="entry name" value="His-Me_finger_sf"/>
</dbReference>
<dbReference type="Gene3D" id="1.10.10.10">
    <property type="entry name" value="Winged helix-like DNA-binding domain superfamily/Winged helix DNA-binding domain"/>
    <property type="match status" value="1"/>
</dbReference>
<sequence>MKTWKLVNEYDGYEVSNTGEIRSLDRMVSLGRCGKQRFQKGATLKQWAAKNTGYMQVDLSGKRMLVHRIVAMAFCDGFNEGLEVNHKNGIRSDNRSDNLEWVTPSENLKHSFEKLDRNKHVTPVIATNIESNEEIYFPSMQAAKECGFTKSEICNCAKGKKKTHKGFYWRYADPRMIGGKAA</sequence>
<dbReference type="GO" id="GO:0016788">
    <property type="term" value="F:hydrolase activity, acting on ester bonds"/>
    <property type="evidence" value="ECO:0007669"/>
    <property type="project" value="InterPro"/>
</dbReference>
<dbReference type="SUPFAM" id="SSF64496">
    <property type="entry name" value="DNA-binding domain of intron-encoded endonucleases"/>
    <property type="match status" value="1"/>
</dbReference>
<dbReference type="AlphaFoldDB" id="A0A1W0D5T8"/>
<proteinExistence type="predicted"/>
<dbReference type="InterPro" id="IPR054307">
    <property type="entry name" value="I-HmuI_NUMOD-like"/>
</dbReference>
<evidence type="ECO:0000313" key="3">
    <source>
        <dbReference type="Proteomes" id="UP000192721"/>
    </source>
</evidence>
<dbReference type="SUPFAM" id="SSF54060">
    <property type="entry name" value="His-Me finger endonucleases"/>
    <property type="match status" value="1"/>
</dbReference>
<dbReference type="Pfam" id="PF22083">
    <property type="entry name" value="I-HmuI_NUMOD-like"/>
    <property type="match status" value="1"/>
</dbReference>
<comment type="caution">
    <text evidence="2">The sequence shown here is derived from an EMBL/GenBank/DDBJ whole genome shotgun (WGS) entry which is preliminary data.</text>
</comment>
<dbReference type="SMART" id="SM00507">
    <property type="entry name" value="HNHc"/>
    <property type="match status" value="1"/>
</dbReference>
<dbReference type="InterPro" id="IPR003615">
    <property type="entry name" value="HNH_nuc"/>
</dbReference>
<reference evidence="2 3" key="1">
    <citation type="submission" date="2017-02" db="EMBL/GenBank/DDBJ databases">
        <title>Chromobacterium haemolyticum H5244.</title>
        <authorList>
            <person name="Gulvik C.A."/>
        </authorList>
    </citation>
    <scope>NUCLEOTIDE SEQUENCE [LARGE SCALE GENOMIC DNA]</scope>
    <source>
        <strain evidence="2 3">H5244</strain>
    </source>
</reference>
<dbReference type="EMBL" id="MUKV01000005">
    <property type="protein sequence ID" value="OQS42318.1"/>
    <property type="molecule type" value="Genomic_DNA"/>
</dbReference>
<dbReference type="Gene3D" id="3.90.75.20">
    <property type="match status" value="1"/>
</dbReference>
<gene>
    <name evidence="2" type="ORF">B0T45_05880</name>
</gene>
<dbReference type="InterPro" id="IPR010902">
    <property type="entry name" value="NUMOD4"/>
</dbReference>
<organism evidence="2 3">
    <name type="scientific">Chromobacterium haemolyticum</name>
    <dbReference type="NCBI Taxonomy" id="394935"/>
    <lineage>
        <taxon>Bacteria</taxon>
        <taxon>Pseudomonadati</taxon>
        <taxon>Pseudomonadota</taxon>
        <taxon>Betaproteobacteria</taxon>
        <taxon>Neisseriales</taxon>
        <taxon>Chromobacteriaceae</taxon>
        <taxon>Chromobacterium</taxon>
    </lineage>
</organism>
<dbReference type="InterPro" id="IPR036388">
    <property type="entry name" value="WH-like_DNA-bd_sf"/>
</dbReference>
<protein>
    <recommendedName>
        <fullName evidence="1">HNH nuclease domain-containing protein</fullName>
    </recommendedName>
</protein>
<dbReference type="RefSeq" id="WP_081554900.1">
    <property type="nucleotide sequence ID" value="NZ_MUKV01000005.1"/>
</dbReference>
<evidence type="ECO:0000259" key="1">
    <source>
        <dbReference type="SMART" id="SM00507"/>
    </source>
</evidence>
<accession>A0A1W0D5T8</accession>
<name>A0A1W0D5T8_9NEIS</name>